<evidence type="ECO:0000256" key="1">
    <source>
        <dbReference type="SAM" id="Phobius"/>
    </source>
</evidence>
<name>A0A2N4SXG7_9MICC</name>
<keyword evidence="1" id="KW-0812">Transmembrane</keyword>
<dbReference type="AlphaFoldDB" id="A0A2N4SXG7"/>
<keyword evidence="1" id="KW-1133">Transmembrane helix</keyword>
<dbReference type="EMBL" id="LOMZ01000005">
    <property type="protein sequence ID" value="PLC10665.1"/>
    <property type="molecule type" value="Genomic_DNA"/>
</dbReference>
<gene>
    <name evidence="2" type="ORF">AUQ48_17365</name>
</gene>
<proteinExistence type="predicted"/>
<evidence type="ECO:0000313" key="3">
    <source>
        <dbReference type="Proteomes" id="UP000234632"/>
    </source>
</evidence>
<evidence type="ECO:0000313" key="2">
    <source>
        <dbReference type="EMBL" id="PLC10665.1"/>
    </source>
</evidence>
<keyword evidence="1" id="KW-0472">Membrane</keyword>
<organism evidence="2 3">
    <name type="scientific">Kocuria flava</name>
    <dbReference type="NCBI Taxonomy" id="446860"/>
    <lineage>
        <taxon>Bacteria</taxon>
        <taxon>Bacillati</taxon>
        <taxon>Actinomycetota</taxon>
        <taxon>Actinomycetes</taxon>
        <taxon>Micrococcales</taxon>
        <taxon>Micrococcaceae</taxon>
        <taxon>Kocuria</taxon>
    </lineage>
</organism>
<reference evidence="2 3" key="1">
    <citation type="submission" date="2015-12" db="EMBL/GenBank/DDBJ databases">
        <authorList>
            <person name="Shamseldin A."/>
            <person name="Moawad H."/>
            <person name="Abd El-Rahim W.M."/>
            <person name="Sadowsky M.J."/>
        </authorList>
    </citation>
    <scope>NUCLEOTIDE SEQUENCE [LARGE SCALE GENOMIC DNA]</scope>
    <source>
        <strain evidence="2 3">S43</strain>
    </source>
</reference>
<feature type="transmembrane region" description="Helical" evidence="1">
    <location>
        <begin position="7"/>
        <end position="26"/>
    </location>
</feature>
<dbReference type="RefSeq" id="WP_101853467.1">
    <property type="nucleotide sequence ID" value="NZ_LOMZ01000005.1"/>
</dbReference>
<comment type="caution">
    <text evidence="2">The sequence shown here is derived from an EMBL/GenBank/DDBJ whole genome shotgun (WGS) entry which is preliminary data.</text>
</comment>
<feature type="transmembrane region" description="Helical" evidence="1">
    <location>
        <begin position="38"/>
        <end position="58"/>
    </location>
</feature>
<protein>
    <submittedName>
        <fullName evidence="2">Uncharacterized protein</fullName>
    </submittedName>
</protein>
<dbReference type="Proteomes" id="UP000234632">
    <property type="component" value="Unassembled WGS sequence"/>
</dbReference>
<sequence>MNRNRQLRGFLIAMIVGAGLMVLGQLVAWPPESGLERILTGLTVAVTLLAVSLTVYAWQHGRRRHGRDERP</sequence>
<accession>A0A2N4SXG7</accession>